<proteinExistence type="predicted"/>
<dbReference type="EnsemblPlants" id="OGLUM12G07830.1">
    <property type="protein sequence ID" value="OGLUM12G07830.1"/>
    <property type="gene ID" value="OGLUM12G07830"/>
</dbReference>
<evidence type="ECO:0000256" key="1">
    <source>
        <dbReference type="SAM" id="MobiDB-lite"/>
    </source>
</evidence>
<accession>A0A0E0BQL8</accession>
<organism evidence="2">
    <name type="scientific">Oryza glumipatula</name>
    <dbReference type="NCBI Taxonomy" id="40148"/>
    <lineage>
        <taxon>Eukaryota</taxon>
        <taxon>Viridiplantae</taxon>
        <taxon>Streptophyta</taxon>
        <taxon>Embryophyta</taxon>
        <taxon>Tracheophyta</taxon>
        <taxon>Spermatophyta</taxon>
        <taxon>Magnoliopsida</taxon>
        <taxon>Liliopsida</taxon>
        <taxon>Poales</taxon>
        <taxon>Poaceae</taxon>
        <taxon>BOP clade</taxon>
        <taxon>Oryzoideae</taxon>
        <taxon>Oryzeae</taxon>
        <taxon>Oryzinae</taxon>
        <taxon>Oryza</taxon>
    </lineage>
</organism>
<name>A0A0E0BQL8_9ORYZ</name>
<evidence type="ECO:0000313" key="3">
    <source>
        <dbReference type="Proteomes" id="UP000026961"/>
    </source>
</evidence>
<dbReference type="Proteomes" id="UP000026961">
    <property type="component" value="Chromosome 12"/>
</dbReference>
<feature type="region of interest" description="Disordered" evidence="1">
    <location>
        <begin position="39"/>
        <end position="58"/>
    </location>
</feature>
<keyword evidence="3" id="KW-1185">Reference proteome</keyword>
<feature type="compositionally biased region" description="Pro residues" evidence="1">
    <location>
        <begin position="48"/>
        <end position="58"/>
    </location>
</feature>
<evidence type="ECO:0000313" key="2">
    <source>
        <dbReference type="EnsemblPlants" id="OGLUM12G07830.1"/>
    </source>
</evidence>
<sequence length="72" mass="8203">MLGIHAWQSIEGIKPSPFTVPRVLVIVVIHASPMSLQETMTRSSLPSRSPPPLPPPPRRSWWWRRGYWCGGE</sequence>
<reference evidence="2" key="2">
    <citation type="submission" date="2018-05" db="EMBL/GenBank/DDBJ databases">
        <title>OgluRS3 (Oryza glumaepatula Reference Sequence Version 3).</title>
        <authorList>
            <person name="Zhang J."/>
            <person name="Kudrna D."/>
            <person name="Lee S."/>
            <person name="Talag J."/>
            <person name="Welchert J."/>
            <person name="Wing R.A."/>
        </authorList>
    </citation>
    <scope>NUCLEOTIDE SEQUENCE [LARGE SCALE GENOMIC DNA]</scope>
</reference>
<dbReference type="AlphaFoldDB" id="A0A0E0BQL8"/>
<reference evidence="2" key="1">
    <citation type="submission" date="2015-04" db="UniProtKB">
        <authorList>
            <consortium name="EnsemblPlants"/>
        </authorList>
    </citation>
    <scope>IDENTIFICATION</scope>
</reference>
<dbReference type="Gramene" id="OGLUM12G07830.1">
    <property type="protein sequence ID" value="OGLUM12G07830.1"/>
    <property type="gene ID" value="OGLUM12G07830"/>
</dbReference>
<dbReference type="HOGENOM" id="CLU_2726274_0_0_1"/>
<protein>
    <submittedName>
        <fullName evidence="2">Uncharacterized protein</fullName>
    </submittedName>
</protein>